<dbReference type="GO" id="GO:0006950">
    <property type="term" value="P:response to stress"/>
    <property type="evidence" value="ECO:0007669"/>
    <property type="project" value="TreeGrafter"/>
</dbReference>
<organism evidence="2 3">
    <name type="scientific">Paracoccus isoporae</name>
    <dbReference type="NCBI Taxonomy" id="591205"/>
    <lineage>
        <taxon>Bacteria</taxon>
        <taxon>Pseudomonadati</taxon>
        <taxon>Pseudomonadota</taxon>
        <taxon>Alphaproteobacteria</taxon>
        <taxon>Rhodobacterales</taxon>
        <taxon>Paracoccaceae</taxon>
        <taxon>Paracoccus</taxon>
    </lineage>
</organism>
<dbReference type="OrthoDB" id="4717105at2"/>
<dbReference type="STRING" id="591205.SAMN05421538_10253"/>
<evidence type="ECO:0000313" key="3">
    <source>
        <dbReference type="Proteomes" id="UP000199344"/>
    </source>
</evidence>
<dbReference type="PRINTS" id="PR00598">
    <property type="entry name" value="HTHMARR"/>
</dbReference>
<reference evidence="2 3" key="1">
    <citation type="submission" date="2016-10" db="EMBL/GenBank/DDBJ databases">
        <authorList>
            <person name="de Groot N.N."/>
        </authorList>
    </citation>
    <scope>NUCLEOTIDE SEQUENCE [LARGE SCALE GENOMIC DNA]</scope>
    <source>
        <strain evidence="2 3">DSM 22220</strain>
    </source>
</reference>
<evidence type="ECO:0000259" key="1">
    <source>
        <dbReference type="PROSITE" id="PS50995"/>
    </source>
</evidence>
<proteinExistence type="predicted"/>
<gene>
    <name evidence="2" type="ORF">SAMN05421538_10253</name>
</gene>
<dbReference type="InterPro" id="IPR036390">
    <property type="entry name" value="WH_DNA-bd_sf"/>
</dbReference>
<name>A0A1G6W8C1_9RHOB</name>
<sequence>MYDIDDLSIVDGRIQLGFLTRDLTFMSRVLTAHMRSINADFYREHDVMSGSVALLSLIGLNPGISQNDLAAAVVLKKSAVTKILTEMEQRGDVIREKPKFDRRYNALRLSPQGERRWREVRERMIAQREDLLAPLPQRDREKLFKLLGRLVEHYADRPAEDEPRPRA</sequence>
<dbReference type="InterPro" id="IPR000835">
    <property type="entry name" value="HTH_MarR-typ"/>
</dbReference>
<dbReference type="GO" id="GO:0003677">
    <property type="term" value="F:DNA binding"/>
    <property type="evidence" value="ECO:0007669"/>
    <property type="project" value="UniProtKB-KW"/>
</dbReference>
<dbReference type="Gene3D" id="1.10.10.10">
    <property type="entry name" value="Winged helix-like DNA-binding domain superfamily/Winged helix DNA-binding domain"/>
    <property type="match status" value="1"/>
</dbReference>
<feature type="domain" description="HTH marR-type" evidence="1">
    <location>
        <begin position="16"/>
        <end position="152"/>
    </location>
</feature>
<dbReference type="GO" id="GO:0003700">
    <property type="term" value="F:DNA-binding transcription factor activity"/>
    <property type="evidence" value="ECO:0007669"/>
    <property type="project" value="InterPro"/>
</dbReference>
<dbReference type="PANTHER" id="PTHR33164">
    <property type="entry name" value="TRANSCRIPTIONAL REGULATOR, MARR FAMILY"/>
    <property type="match status" value="1"/>
</dbReference>
<dbReference type="SUPFAM" id="SSF46785">
    <property type="entry name" value="Winged helix' DNA-binding domain"/>
    <property type="match status" value="1"/>
</dbReference>
<dbReference type="EMBL" id="FNAH01000002">
    <property type="protein sequence ID" value="SDD61477.1"/>
    <property type="molecule type" value="Genomic_DNA"/>
</dbReference>
<evidence type="ECO:0000313" key="2">
    <source>
        <dbReference type="EMBL" id="SDD61477.1"/>
    </source>
</evidence>
<keyword evidence="3" id="KW-1185">Reference proteome</keyword>
<dbReference type="PANTHER" id="PTHR33164:SF43">
    <property type="entry name" value="HTH-TYPE TRANSCRIPTIONAL REPRESSOR YETL"/>
    <property type="match status" value="1"/>
</dbReference>
<dbReference type="PROSITE" id="PS50995">
    <property type="entry name" value="HTH_MARR_2"/>
    <property type="match status" value="1"/>
</dbReference>
<keyword evidence="2" id="KW-0238">DNA-binding</keyword>
<dbReference type="Proteomes" id="UP000199344">
    <property type="component" value="Unassembled WGS sequence"/>
</dbReference>
<dbReference type="AlphaFoldDB" id="A0A1G6W8C1"/>
<dbReference type="SMART" id="SM00347">
    <property type="entry name" value="HTH_MARR"/>
    <property type="match status" value="1"/>
</dbReference>
<dbReference type="RefSeq" id="WP_090521101.1">
    <property type="nucleotide sequence ID" value="NZ_FNAH01000002.1"/>
</dbReference>
<dbReference type="Pfam" id="PF01047">
    <property type="entry name" value="MarR"/>
    <property type="match status" value="1"/>
</dbReference>
<protein>
    <submittedName>
        <fullName evidence="2">DNA-binding transcriptional regulator, MarR family</fullName>
    </submittedName>
</protein>
<dbReference type="InterPro" id="IPR039422">
    <property type="entry name" value="MarR/SlyA-like"/>
</dbReference>
<accession>A0A1G6W8C1</accession>
<dbReference type="InterPro" id="IPR036388">
    <property type="entry name" value="WH-like_DNA-bd_sf"/>
</dbReference>